<evidence type="ECO:0000256" key="2">
    <source>
        <dbReference type="ARBA" id="ARBA00023015"/>
    </source>
</evidence>
<dbReference type="GO" id="GO:0003677">
    <property type="term" value="F:DNA binding"/>
    <property type="evidence" value="ECO:0007669"/>
    <property type="project" value="InterPro"/>
</dbReference>
<evidence type="ECO:0000313" key="9">
    <source>
        <dbReference type="Proteomes" id="UP000250079"/>
    </source>
</evidence>
<dbReference type="Pfam" id="PF03444">
    <property type="entry name" value="WHD_HrcA"/>
    <property type="match status" value="1"/>
</dbReference>
<dbReference type="Gene3D" id="1.10.10.10">
    <property type="entry name" value="Winged helix-like DNA-binding domain superfamily/Winged helix DNA-binding domain"/>
    <property type="match status" value="1"/>
</dbReference>
<evidence type="ECO:0000256" key="5">
    <source>
        <dbReference type="HAMAP-Rule" id="MF_00081"/>
    </source>
</evidence>
<dbReference type="InterPro" id="IPR023120">
    <property type="entry name" value="WHTH_transcript_rep_HrcA_IDD"/>
</dbReference>
<feature type="domain" description="Winged helix-turn-helix transcription repressor HrcA DNA-binding" evidence="7">
    <location>
        <begin position="9"/>
        <end position="80"/>
    </location>
</feature>
<keyword evidence="1 5" id="KW-0678">Repressor</keyword>
<dbReference type="Pfam" id="PF01628">
    <property type="entry name" value="HrcA"/>
    <property type="match status" value="1"/>
</dbReference>
<sequence length="352" mass="39357">MTANPVYEFTEREQHILKLLVDHYIEQGTPVGSRTLSRLPGIDISAASVRNVMGDLEHMGLLKSPHTSSGRVPTSAAFRVFVDKLLDVKPPEKGTIEHIRTLLDPSLNDQALVKIASNYLSNFTRMAGMVTVPRREEKPLQQVEFLPLSDQRVLVILIISDDDVQNRIIHVQRNYSKDELAEFARELNEVYLGRPLAEVRDRMRKDLERTREDMGNSMQRMIDVAGQVFGPDEAEDNEDSMLMAGESNLLGHADLGDVSKLRDLFNAFQQKRDIFHLLERCVSADGVQIFIGRESGYDALGECSVVTAPYEINGKLLGVLGVVGPKRMSYAQVIPVVDVTSKLLSAALNMRN</sequence>
<gene>
    <name evidence="5 8" type="primary">hrcA</name>
    <name evidence="8" type="ORF">IMCC3135_25145</name>
</gene>
<evidence type="ECO:0000313" key="8">
    <source>
        <dbReference type="EMBL" id="ASJ75092.1"/>
    </source>
</evidence>
<accession>A0A2Z2NU48</accession>
<feature type="domain" description="Heat-inducible transcription repressor HrcA C-terminal" evidence="6">
    <location>
        <begin position="111"/>
        <end position="334"/>
    </location>
</feature>
<evidence type="ECO:0000256" key="4">
    <source>
        <dbReference type="ARBA" id="ARBA00023163"/>
    </source>
</evidence>
<dbReference type="InterPro" id="IPR036388">
    <property type="entry name" value="WH-like_DNA-bd_sf"/>
</dbReference>
<dbReference type="NCBIfam" id="TIGR00331">
    <property type="entry name" value="hrcA"/>
    <property type="match status" value="1"/>
</dbReference>
<reference evidence="8 9" key="1">
    <citation type="submission" date="2016-12" db="EMBL/GenBank/DDBJ databases">
        <authorList>
            <person name="Song W.-J."/>
            <person name="Kurnit D.M."/>
        </authorList>
    </citation>
    <scope>NUCLEOTIDE SEQUENCE [LARGE SCALE GENOMIC DNA]</scope>
    <source>
        <strain evidence="8 9">IMCC3135</strain>
    </source>
</reference>
<evidence type="ECO:0000256" key="3">
    <source>
        <dbReference type="ARBA" id="ARBA00023016"/>
    </source>
</evidence>
<dbReference type="HAMAP" id="MF_00081">
    <property type="entry name" value="HrcA"/>
    <property type="match status" value="1"/>
</dbReference>
<dbReference type="InterPro" id="IPR029016">
    <property type="entry name" value="GAF-like_dom_sf"/>
</dbReference>
<keyword evidence="4 5" id="KW-0804">Transcription</keyword>
<evidence type="ECO:0000256" key="1">
    <source>
        <dbReference type="ARBA" id="ARBA00022491"/>
    </source>
</evidence>
<dbReference type="SUPFAM" id="SSF55781">
    <property type="entry name" value="GAF domain-like"/>
    <property type="match status" value="1"/>
</dbReference>
<evidence type="ECO:0000259" key="6">
    <source>
        <dbReference type="Pfam" id="PF01628"/>
    </source>
</evidence>
<keyword evidence="2 5" id="KW-0805">Transcription regulation</keyword>
<organism evidence="8 9">
    <name type="scientific">Granulosicoccus antarcticus IMCC3135</name>
    <dbReference type="NCBI Taxonomy" id="1192854"/>
    <lineage>
        <taxon>Bacteria</taxon>
        <taxon>Pseudomonadati</taxon>
        <taxon>Pseudomonadota</taxon>
        <taxon>Gammaproteobacteria</taxon>
        <taxon>Chromatiales</taxon>
        <taxon>Granulosicoccaceae</taxon>
        <taxon>Granulosicoccus</taxon>
    </lineage>
</organism>
<dbReference type="PANTHER" id="PTHR34824:SF1">
    <property type="entry name" value="HEAT-INDUCIBLE TRANSCRIPTION REPRESSOR HRCA"/>
    <property type="match status" value="1"/>
</dbReference>
<dbReference type="Gene3D" id="3.30.450.40">
    <property type="match status" value="1"/>
</dbReference>
<dbReference type="Proteomes" id="UP000250079">
    <property type="component" value="Chromosome"/>
</dbReference>
<comment type="similarity">
    <text evidence="5">Belongs to the HrcA family.</text>
</comment>
<dbReference type="OrthoDB" id="9783139at2"/>
<dbReference type="GO" id="GO:0045892">
    <property type="term" value="P:negative regulation of DNA-templated transcription"/>
    <property type="evidence" value="ECO:0007669"/>
    <property type="project" value="UniProtKB-UniRule"/>
</dbReference>
<dbReference type="Gene3D" id="3.30.390.60">
    <property type="entry name" value="Heat-inducible transcription repressor hrca homolog, domain 3"/>
    <property type="match status" value="1"/>
</dbReference>
<dbReference type="PANTHER" id="PTHR34824">
    <property type="entry name" value="HEAT-INDUCIBLE TRANSCRIPTION REPRESSOR HRCA"/>
    <property type="match status" value="1"/>
</dbReference>
<evidence type="ECO:0000259" key="7">
    <source>
        <dbReference type="Pfam" id="PF03444"/>
    </source>
</evidence>
<dbReference type="InterPro" id="IPR036390">
    <property type="entry name" value="WH_DNA-bd_sf"/>
</dbReference>
<dbReference type="InterPro" id="IPR021153">
    <property type="entry name" value="HrcA_C"/>
</dbReference>
<protein>
    <recommendedName>
        <fullName evidence="5">Heat-inducible transcription repressor HrcA</fullName>
    </recommendedName>
</protein>
<dbReference type="PIRSF" id="PIRSF005485">
    <property type="entry name" value="HrcA"/>
    <property type="match status" value="1"/>
</dbReference>
<proteinExistence type="inferred from homology"/>
<dbReference type="AlphaFoldDB" id="A0A2Z2NU48"/>
<dbReference type="InterPro" id="IPR002571">
    <property type="entry name" value="HrcA"/>
</dbReference>
<dbReference type="KEGG" id="gai:IMCC3135_25145"/>
<dbReference type="InterPro" id="IPR005104">
    <property type="entry name" value="WHTH_HrcA_DNA-bd"/>
</dbReference>
<dbReference type="SUPFAM" id="SSF46785">
    <property type="entry name" value="Winged helix' DNA-binding domain"/>
    <property type="match status" value="1"/>
</dbReference>
<comment type="function">
    <text evidence="5">Negative regulator of class I heat shock genes (grpE-dnaK-dnaJ and groELS operons). Prevents heat-shock induction of these operons.</text>
</comment>
<name>A0A2Z2NU48_9GAMM</name>
<keyword evidence="3 5" id="KW-0346">Stress response</keyword>
<dbReference type="EMBL" id="CP018632">
    <property type="protein sequence ID" value="ASJ75092.1"/>
    <property type="molecule type" value="Genomic_DNA"/>
</dbReference>
<keyword evidence="9" id="KW-1185">Reference proteome</keyword>
<dbReference type="RefSeq" id="WP_088920047.1">
    <property type="nucleotide sequence ID" value="NZ_CP018632.1"/>
</dbReference>